<name>A0A8J4CZM2_9CHLO</name>
<gene>
    <name evidence="1" type="ORF">Vretifemale_19823</name>
</gene>
<evidence type="ECO:0000313" key="2">
    <source>
        <dbReference type="Proteomes" id="UP000747110"/>
    </source>
</evidence>
<comment type="caution">
    <text evidence="1">The sequence shown here is derived from an EMBL/GenBank/DDBJ whole genome shotgun (WGS) entry which is preliminary data.</text>
</comment>
<keyword evidence="2" id="KW-1185">Reference proteome</keyword>
<protein>
    <submittedName>
        <fullName evidence="1">Uncharacterized protein</fullName>
    </submittedName>
</protein>
<proteinExistence type="predicted"/>
<dbReference type="EMBL" id="BNCP01000074">
    <property type="protein sequence ID" value="GIL92278.1"/>
    <property type="molecule type" value="Genomic_DNA"/>
</dbReference>
<reference evidence="1" key="1">
    <citation type="journal article" date="2021" name="Proc. Natl. Acad. Sci. U.S.A.">
        <title>Three genomes in the algal genus Volvox reveal the fate of a haploid sex-determining region after a transition to homothallism.</title>
        <authorList>
            <person name="Yamamoto K."/>
            <person name="Hamaji T."/>
            <person name="Kawai-Toyooka H."/>
            <person name="Matsuzaki R."/>
            <person name="Takahashi F."/>
            <person name="Nishimura Y."/>
            <person name="Kawachi M."/>
            <person name="Noguchi H."/>
            <person name="Minakuchi Y."/>
            <person name="Umen J.G."/>
            <person name="Toyoda A."/>
            <person name="Nozaki H."/>
        </authorList>
    </citation>
    <scope>NUCLEOTIDE SEQUENCE</scope>
    <source>
        <strain evidence="1">NIES-3786</strain>
    </source>
</reference>
<sequence length="108" mass="11630">MTTMAFYSCRTLPSPPSLHPFRRPVFPLPVPQIRVIRQRGAINGVKHSMEATNSPSTVHPAGEGASVSGREPPSTRHILFPVLGFGAIRAIPHYNLSNGGGGSYRDPT</sequence>
<dbReference type="Proteomes" id="UP000747110">
    <property type="component" value="Unassembled WGS sequence"/>
</dbReference>
<evidence type="ECO:0000313" key="1">
    <source>
        <dbReference type="EMBL" id="GIL92278.1"/>
    </source>
</evidence>
<organism evidence="1 2">
    <name type="scientific">Volvox reticuliferus</name>
    <dbReference type="NCBI Taxonomy" id="1737510"/>
    <lineage>
        <taxon>Eukaryota</taxon>
        <taxon>Viridiplantae</taxon>
        <taxon>Chlorophyta</taxon>
        <taxon>core chlorophytes</taxon>
        <taxon>Chlorophyceae</taxon>
        <taxon>CS clade</taxon>
        <taxon>Chlamydomonadales</taxon>
        <taxon>Volvocaceae</taxon>
        <taxon>Volvox</taxon>
    </lineage>
</organism>
<accession>A0A8J4CZM2</accession>
<dbReference type="AlphaFoldDB" id="A0A8J4CZM2"/>